<dbReference type="InterPro" id="IPR008927">
    <property type="entry name" value="6-PGluconate_DH-like_C_sf"/>
</dbReference>
<evidence type="ECO:0000313" key="3">
    <source>
        <dbReference type="EMBL" id="ALR21905.1"/>
    </source>
</evidence>
<dbReference type="PANTHER" id="PTHR40459">
    <property type="entry name" value="CONSERVED HYPOTHETICAL ALANINE AND LEUCINE RICH PROTEIN"/>
    <property type="match status" value="1"/>
</dbReference>
<dbReference type="Proteomes" id="UP000056968">
    <property type="component" value="Chromosome"/>
</dbReference>
<dbReference type="InterPro" id="IPR036291">
    <property type="entry name" value="NAD(P)-bd_dom_sf"/>
</dbReference>
<dbReference type="InterPro" id="IPR019665">
    <property type="entry name" value="OxRdtase/DH_put_Rossmann_dom"/>
</dbReference>
<organism evidence="3 4">
    <name type="scientific">Sphingobium baderi</name>
    <dbReference type="NCBI Taxonomy" id="1332080"/>
    <lineage>
        <taxon>Bacteria</taxon>
        <taxon>Pseudomonadati</taxon>
        <taxon>Pseudomonadota</taxon>
        <taxon>Alphaproteobacteria</taxon>
        <taxon>Sphingomonadales</taxon>
        <taxon>Sphingomonadaceae</taxon>
        <taxon>Sphingobium</taxon>
    </lineage>
</organism>
<dbReference type="PANTHER" id="PTHR40459:SF1">
    <property type="entry name" value="CONSERVED HYPOTHETICAL ALANINE AND LEUCINE RICH PROTEIN"/>
    <property type="match status" value="1"/>
</dbReference>
<accession>A0A0S3F2G1</accession>
<evidence type="ECO:0000259" key="2">
    <source>
        <dbReference type="Pfam" id="PF10728"/>
    </source>
</evidence>
<dbReference type="STRING" id="1332080.ATN00_18025"/>
<sequence>MRDGVSGQALFCKRLGIIGAGRAGQAFALGLAPFSQGTPLLYNRSEARRREVLDRLPDIAPAEHLKEVAEKCDTIVLAVSDDAIAVVVESLSRETMKHRPFLFHLSGRSGAAALEMLREAGALTAAIHPVMTFTGDPAHEVKRMVGAPFGVTGSSAETTERAMAVVGWLRGKGFIIAEEKRSLYHGALSHAANHLVTLMAGAARALEEAGVDDPGKVLGPLVRAAMENSLTSGFAALSGPLLRGDRGTIGDHLAAFDRYCPDVLPDYQAMALATLREMERHGMGQADAMPDLRQLLES</sequence>
<evidence type="ECO:0008006" key="5">
    <source>
        <dbReference type="Google" id="ProtNLM"/>
    </source>
</evidence>
<evidence type="ECO:0000259" key="1">
    <source>
        <dbReference type="Pfam" id="PF10727"/>
    </source>
</evidence>
<dbReference type="AlphaFoldDB" id="A0A0S3F2G1"/>
<dbReference type="EMBL" id="CP013264">
    <property type="protein sequence ID" value="ALR21905.1"/>
    <property type="molecule type" value="Genomic_DNA"/>
</dbReference>
<dbReference type="Gene3D" id="1.10.1040.20">
    <property type="entry name" value="ProC-like, C-terminal domain"/>
    <property type="match status" value="1"/>
</dbReference>
<dbReference type="Pfam" id="PF10728">
    <property type="entry name" value="DUF2520"/>
    <property type="match status" value="1"/>
</dbReference>
<proteinExistence type="predicted"/>
<gene>
    <name evidence="3" type="ORF">ATN00_18025</name>
</gene>
<reference evidence="3 4" key="1">
    <citation type="submission" date="2015-11" db="EMBL/GenBank/DDBJ databases">
        <title>A Two-component Flavoprotein Monooxygenase System MeaXY Responsible for para-Hydroxylation of 2-Methyl-6-ethylaniline and 2,6-Diethylaniline in Sphingobium baderi DE-13.</title>
        <authorList>
            <person name="Cheng M."/>
            <person name="Meng Q."/>
            <person name="Yang Y."/>
            <person name="Chu C."/>
            <person name="Yan X."/>
            <person name="He J."/>
            <person name="Li S."/>
        </authorList>
    </citation>
    <scope>NUCLEOTIDE SEQUENCE [LARGE SCALE GENOMIC DNA]</scope>
    <source>
        <strain evidence="3 4">DE-13</strain>
    </source>
</reference>
<dbReference type="Gene3D" id="3.40.50.720">
    <property type="entry name" value="NAD(P)-binding Rossmann-like Domain"/>
    <property type="match status" value="1"/>
</dbReference>
<feature type="domain" description="Putative oxidoreductase/dehydrogenase Rossmann-like" evidence="1">
    <location>
        <begin position="14"/>
        <end position="129"/>
    </location>
</feature>
<dbReference type="SUPFAM" id="SSF51735">
    <property type="entry name" value="NAD(P)-binding Rossmann-fold domains"/>
    <property type="match status" value="1"/>
</dbReference>
<dbReference type="InterPro" id="IPR037108">
    <property type="entry name" value="TM1727-like_C_sf"/>
</dbReference>
<protein>
    <recommendedName>
        <fullName evidence="5">Cytoplasmic protein</fullName>
    </recommendedName>
</protein>
<name>A0A0S3F2G1_9SPHN</name>
<feature type="domain" description="DUF2520" evidence="2">
    <location>
        <begin position="148"/>
        <end position="273"/>
    </location>
</feature>
<dbReference type="InterPro" id="IPR018931">
    <property type="entry name" value="DUF2520"/>
</dbReference>
<dbReference type="Pfam" id="PF10727">
    <property type="entry name" value="Rossmann-like"/>
    <property type="match status" value="1"/>
</dbReference>
<evidence type="ECO:0000313" key="4">
    <source>
        <dbReference type="Proteomes" id="UP000056968"/>
    </source>
</evidence>
<dbReference type="SUPFAM" id="SSF48179">
    <property type="entry name" value="6-phosphogluconate dehydrogenase C-terminal domain-like"/>
    <property type="match status" value="1"/>
</dbReference>
<keyword evidence="4" id="KW-1185">Reference proteome</keyword>
<dbReference type="RefSeq" id="WP_062067282.1">
    <property type="nucleotide sequence ID" value="NZ_CP013264.1"/>
</dbReference>
<dbReference type="KEGG" id="sbd:ATN00_18025"/>